<dbReference type="Proteomes" id="UP000829398">
    <property type="component" value="Chromosome 7"/>
</dbReference>
<name>A0ACB8J2N5_CITSI</name>
<keyword evidence="2" id="KW-1185">Reference proteome</keyword>
<evidence type="ECO:0000313" key="1">
    <source>
        <dbReference type="EMBL" id="KAH9711191.1"/>
    </source>
</evidence>
<accession>A0ACB8J2N5</accession>
<dbReference type="EMBL" id="CM039176">
    <property type="protein sequence ID" value="KAH9711191.1"/>
    <property type="molecule type" value="Genomic_DNA"/>
</dbReference>
<sequence length="403" mass="46337">MVGTMDLLTLLLLLLLNIVGICNGGVTSRYVRKAEPSVDMPLAAFPPPPGFNAPEQVHITQGDHDGRSVIVSWVTPDEKYPNVVTHWEANSKRKHKTHSIIKTYRYFNYSSGYIHHATIKRLKYDTKYFYQLGSGNATRRFHFTTPPKVGPDVPYIFGIIGDLGQTYDSNQTFEHYVSNPKGQAVLFVGDLSYADDHPQHDNRRWDSWGRFVEKSTAYQAWIWVPGNHELDYAPEIGENVPFKPYTHRYHVPYRASQSTSPLCNSYHYMEGESMRVAFESWFVQHKVDLVVAGHVHSYERTNRFSNVQYNITNGISTPVKDPSAPVYLTIGDGGNIEGLADRYTEPQPSYSAYREASFGHAMLEIKNRTHAHFTWHRNHDNEAVVADSQWLFNRYWYPEEEHC</sequence>
<evidence type="ECO:0000313" key="2">
    <source>
        <dbReference type="Proteomes" id="UP000829398"/>
    </source>
</evidence>
<comment type="caution">
    <text evidence="1">The sequence shown here is derived from an EMBL/GenBank/DDBJ whole genome shotgun (WGS) entry which is preliminary data.</text>
</comment>
<protein>
    <submittedName>
        <fullName evidence="1">Purple acid phosphatase 10</fullName>
    </submittedName>
</protein>
<proteinExistence type="predicted"/>
<reference evidence="2" key="1">
    <citation type="journal article" date="2023" name="Hortic. Res.">
        <title>A chromosome-level phased genome enabling allele-level studies in sweet orange: a case study on citrus Huanglongbing tolerance.</title>
        <authorList>
            <person name="Wu B."/>
            <person name="Yu Q."/>
            <person name="Deng Z."/>
            <person name="Duan Y."/>
            <person name="Luo F."/>
            <person name="Gmitter F. Jr."/>
        </authorList>
    </citation>
    <scope>NUCLEOTIDE SEQUENCE [LARGE SCALE GENOMIC DNA]</scope>
    <source>
        <strain evidence="2">cv. Valencia</strain>
    </source>
</reference>
<gene>
    <name evidence="1" type="ORF">KPL71_019676</name>
</gene>
<organism evidence="1 2">
    <name type="scientific">Citrus sinensis</name>
    <name type="common">Sweet orange</name>
    <name type="synonym">Citrus aurantium var. sinensis</name>
    <dbReference type="NCBI Taxonomy" id="2711"/>
    <lineage>
        <taxon>Eukaryota</taxon>
        <taxon>Viridiplantae</taxon>
        <taxon>Streptophyta</taxon>
        <taxon>Embryophyta</taxon>
        <taxon>Tracheophyta</taxon>
        <taxon>Spermatophyta</taxon>
        <taxon>Magnoliopsida</taxon>
        <taxon>eudicotyledons</taxon>
        <taxon>Gunneridae</taxon>
        <taxon>Pentapetalae</taxon>
        <taxon>rosids</taxon>
        <taxon>malvids</taxon>
        <taxon>Sapindales</taxon>
        <taxon>Rutaceae</taxon>
        <taxon>Aurantioideae</taxon>
        <taxon>Citrus</taxon>
    </lineage>
</organism>